<dbReference type="InterPro" id="IPR036514">
    <property type="entry name" value="SGNH_hydro_sf"/>
</dbReference>
<dbReference type="Pfam" id="PF13472">
    <property type="entry name" value="Lipase_GDSL_2"/>
    <property type="match status" value="1"/>
</dbReference>
<organism evidence="3">
    <name type="scientific">Pseudomonas phage Nican01</name>
    <dbReference type="NCBI Taxonomy" id="3138540"/>
    <lineage>
        <taxon>Viruses</taxon>
        <taxon>Duplodnaviria</taxon>
        <taxon>Heunggongvirae</taxon>
        <taxon>Uroviricota</taxon>
        <taxon>Caudoviricetes</taxon>
        <taxon>Nickievirus</taxon>
    </lineage>
</organism>
<accession>A0AAU6W039</accession>
<evidence type="ECO:0000259" key="2">
    <source>
        <dbReference type="Pfam" id="PF13472"/>
    </source>
</evidence>
<gene>
    <name evidence="3" type="primary">smc</name>
    <name evidence="3" type="ORF">Nican01_00028</name>
</gene>
<dbReference type="SUPFAM" id="SSF52266">
    <property type="entry name" value="SGNH hydrolase"/>
    <property type="match status" value="1"/>
</dbReference>
<dbReference type="Gene3D" id="3.40.50.1110">
    <property type="entry name" value="SGNH hydrolase"/>
    <property type="match status" value="1"/>
</dbReference>
<dbReference type="InterPro" id="IPR013830">
    <property type="entry name" value="SGNH_hydro"/>
</dbReference>
<name>A0AAU6W039_9CAUD</name>
<feature type="region of interest" description="Disordered" evidence="1">
    <location>
        <begin position="1"/>
        <end position="32"/>
    </location>
</feature>
<dbReference type="EMBL" id="PP179318">
    <property type="protein sequence ID" value="XAI70041.1"/>
    <property type="molecule type" value="Genomic_DNA"/>
</dbReference>
<feature type="domain" description="SGNH hydrolase-type esterase" evidence="2">
    <location>
        <begin position="393"/>
        <end position="576"/>
    </location>
</feature>
<dbReference type="SUPFAM" id="SSF57997">
    <property type="entry name" value="Tropomyosin"/>
    <property type="match status" value="1"/>
</dbReference>
<proteinExistence type="predicted"/>
<protein>
    <submittedName>
        <fullName evidence="3">Chromosome partition protein Smc</fullName>
    </submittedName>
</protein>
<evidence type="ECO:0000256" key="1">
    <source>
        <dbReference type="SAM" id="MobiDB-lite"/>
    </source>
</evidence>
<sequence>MGLKQITPGYGSGGGSGDGPTDEQLDQIGGVANDAKVLAQSAKSESAAAGAKADAAKTAADGYSEQITTAAGKADAAKTAADAASAAAAAASGKADGVTATAADAKSKAEAAQSAAATAGTKADAAKATADGLDARVTTAANKADAAKTAADAAAAQVAAASSKADAAKTAADDAKAIAVGFETRIDDVESTQGGYTQVIAEATATANEANIAALAAKNIADDLADDVASAVAKADTAKSAADAAAVSAAEAKVTAGQANTKVAEIRTDTDENASDIVALENRVGVVETAAANATTAANQAGSKADDLANDVQAAQDAADLANDLIGDLTGRVGSAELAIADLQTNGGGSGPAYDDTAVKSRLTIIESDVATLKGTVAGLGGAVMMEYLSVWGDSRTAQNWNSTGNAILARGYGWWAEALSGRVRMHLKYNFGVSGDSIQQLLDRINNDTANASGVKPSQVPPSHAVVHIGTNSINAGNSVASCTYQLNQVINWLIGKGHTVYVVSEWPRGLTASGNAMLTADNQKIMYGYAREVRKLARAKKIKVIDCWPAMADPTLNTAQPRLNYLNGDGLHPSIGAGFLTGKLIAKALEENNAHKIAYPPGSQDQYDATSNKEGVLNTNPMLVGTGGTKATNATGDVPDAWTLTPSTGLSVVSSKITLTMPDGTKREATRLVISGTPAVNGSVMLRVPNTTRANTTGVWYGKINDGDILEGWAEIQVAGDFVNMSNVTCNLVADTTALSALGGTYTSGGSTGDLQWPDNLKQGYSAIIRSPELVVGASHTTFQFEVRAYFLEAIASSLTVDILSAGVRKKFPLA</sequence>
<reference evidence="3" key="1">
    <citation type="journal article" date="2024" name="J. Gen. Virol.">
        <title>Novel phages of Pseudomonas syringae unveil numerous potential auxiliary metabolic genes.</title>
        <authorList>
            <person name="Feltin C."/>
            <person name="Garneau J.R."/>
            <person name="Morris C.E."/>
            <person name="Berard A."/>
            <person name="Torres-Barcelo C."/>
        </authorList>
    </citation>
    <scope>NUCLEOTIDE SEQUENCE</scope>
</reference>
<evidence type="ECO:0000313" key="3">
    <source>
        <dbReference type="EMBL" id="XAI70041.1"/>
    </source>
</evidence>